<dbReference type="PROSITE" id="PS50883">
    <property type="entry name" value="EAL"/>
    <property type="match status" value="1"/>
</dbReference>
<keyword evidence="5" id="KW-1133">Transmembrane helix</keyword>
<evidence type="ECO:0000256" key="3">
    <source>
        <dbReference type="ARBA" id="ARBA00022636"/>
    </source>
</evidence>
<keyword evidence="5" id="KW-0472">Membrane</keyword>
<evidence type="ECO:0000259" key="8">
    <source>
        <dbReference type="PROSITE" id="PS50883"/>
    </source>
</evidence>
<dbReference type="GO" id="GO:0071111">
    <property type="term" value="F:cyclic-guanylate-specific phosphodiesterase activity"/>
    <property type="evidence" value="ECO:0007669"/>
    <property type="project" value="UniProtKB-EC"/>
</dbReference>
<dbReference type="InterPro" id="IPR052155">
    <property type="entry name" value="Biofilm_reg_signaling"/>
</dbReference>
<protein>
    <recommendedName>
        <fullName evidence="2">cyclic-guanylate-specific phosphodiesterase</fullName>
        <ecNumber evidence="2">3.1.4.52</ecNumber>
    </recommendedName>
</protein>
<feature type="transmembrane region" description="Helical" evidence="5">
    <location>
        <begin position="27"/>
        <end position="46"/>
    </location>
</feature>
<dbReference type="CDD" id="cd01949">
    <property type="entry name" value="GGDEF"/>
    <property type="match status" value="1"/>
</dbReference>
<dbReference type="Pfam" id="PF00563">
    <property type="entry name" value="EAL"/>
    <property type="match status" value="1"/>
</dbReference>
<dbReference type="CDD" id="cd00130">
    <property type="entry name" value="PAS"/>
    <property type="match status" value="1"/>
</dbReference>
<gene>
    <name evidence="10" type="ORF">FPZ22_09355</name>
</gene>
<keyword evidence="11" id="KW-1185">Reference proteome</keyword>
<dbReference type="PROSITE" id="PS50112">
    <property type="entry name" value="PAS"/>
    <property type="match status" value="1"/>
</dbReference>
<dbReference type="PANTHER" id="PTHR44757">
    <property type="entry name" value="DIGUANYLATE CYCLASE DGCP"/>
    <property type="match status" value="1"/>
</dbReference>
<sequence length="758" mass="82907">MRPCLHCDDRQGGGEDHALPSAIETGLATAVAIALLAACIVLALRLRRMRRVVVWLHECERSFRLALWAGGQRHWDFHIPDRRLRYLVARRDDGGQGPHFGSGEADPAAVIHPDDLPAVADAMQRYVAGDASEFLSEYRVRVDGRATGRNNWVWVRARGRAVEHGPDGSILRVAGTSLDIDRSRAVERENRIASEVLRSMNEAVAVLDARFNFLSVNPAFSRITGYAAAEVVGRDARMLDSPRHQPSPGVAMRAALAREGHWSGETWQCKDDGEEFLCAVEAVTVPAPDDGGEPMHVLVLNDITQHKRAEEELRYLASFDALTNLPNRSLLAERLSRAVVRARRAGARVAVLFVDLDRFKDINDSLGHAMGDRILRAVAERLQQTVGPGQTVARLSGDEFTVVLENVADPADAERVAREIIMAFEVPVAPGDGREVSVSASIGISLYPDHAQVPTELLKRADAAMYQAKAAGRRTWMRYDDSMEAAIRRRAVLSGALHKAIDRGELRVVYQPRQALATSRITGAEALLRWTSPEHGEIPPAEFIPLAEENGMIFEIGEWVLREACLAARHWRDHGLLDVAVSVNMSALQLLRGDFAEVVRRMLDDTGLPPHALELELTESMLMANADQAAHRLRAFRELGVALAIDDFGTGYSSLAYLKRLPITTIKIDQSFIADLGHAPEGASITTTVIAMAHGLGLGVVAEGVESEAQARYLTRCHCDEIQGFWVSEPMDAASCMAFIHARPPSAAAVALPAPAAS</sequence>
<dbReference type="EMBL" id="CP042218">
    <property type="protein sequence ID" value="QDW67068.1"/>
    <property type="molecule type" value="Genomic_DNA"/>
</dbReference>
<feature type="domain" description="GGDEF" evidence="9">
    <location>
        <begin position="347"/>
        <end position="481"/>
    </location>
</feature>
<evidence type="ECO:0000256" key="4">
    <source>
        <dbReference type="ARBA" id="ARBA00051114"/>
    </source>
</evidence>
<dbReference type="InterPro" id="IPR035965">
    <property type="entry name" value="PAS-like_dom_sf"/>
</dbReference>
<dbReference type="KEGG" id="lug:FPZ22_09355"/>
<dbReference type="GO" id="GO:0071732">
    <property type="term" value="P:cellular response to nitric oxide"/>
    <property type="evidence" value="ECO:0007669"/>
    <property type="project" value="UniProtKB-ARBA"/>
</dbReference>
<dbReference type="InterPro" id="IPR035919">
    <property type="entry name" value="EAL_sf"/>
</dbReference>
<dbReference type="NCBIfam" id="TIGR00254">
    <property type="entry name" value="GGDEF"/>
    <property type="match status" value="1"/>
</dbReference>
<dbReference type="SMART" id="SM00267">
    <property type="entry name" value="GGDEF"/>
    <property type="match status" value="1"/>
</dbReference>
<dbReference type="PANTHER" id="PTHR44757:SF2">
    <property type="entry name" value="BIOFILM ARCHITECTURE MAINTENANCE PROTEIN MBAA"/>
    <property type="match status" value="1"/>
</dbReference>
<organism evidence="10 11">
    <name type="scientific">Luteimonas granuli</name>
    <dbReference type="NCBI Taxonomy" id="1176533"/>
    <lineage>
        <taxon>Bacteria</taxon>
        <taxon>Pseudomonadati</taxon>
        <taxon>Pseudomonadota</taxon>
        <taxon>Gammaproteobacteria</taxon>
        <taxon>Lysobacterales</taxon>
        <taxon>Lysobacteraceae</taxon>
        <taxon>Luteimonas</taxon>
    </lineage>
</organism>
<evidence type="ECO:0000259" key="9">
    <source>
        <dbReference type="PROSITE" id="PS50887"/>
    </source>
</evidence>
<dbReference type="Proteomes" id="UP000316584">
    <property type="component" value="Chromosome"/>
</dbReference>
<dbReference type="CDD" id="cd01948">
    <property type="entry name" value="EAL"/>
    <property type="match status" value="1"/>
</dbReference>
<evidence type="ECO:0000256" key="2">
    <source>
        <dbReference type="ARBA" id="ARBA00012282"/>
    </source>
</evidence>
<dbReference type="AlphaFoldDB" id="A0A518N598"/>
<dbReference type="Gene3D" id="3.20.20.450">
    <property type="entry name" value="EAL domain"/>
    <property type="match status" value="1"/>
</dbReference>
<dbReference type="Pfam" id="PF00990">
    <property type="entry name" value="GGDEF"/>
    <property type="match status" value="1"/>
</dbReference>
<dbReference type="SUPFAM" id="SSF55073">
    <property type="entry name" value="Nucleotide cyclase"/>
    <property type="match status" value="1"/>
</dbReference>
<keyword evidence="3" id="KW-0973">c-di-GMP</keyword>
<accession>A0A518N598</accession>
<dbReference type="SUPFAM" id="SSF141868">
    <property type="entry name" value="EAL domain-like"/>
    <property type="match status" value="1"/>
</dbReference>
<feature type="domain" description="PAC" evidence="7">
    <location>
        <begin position="262"/>
        <end position="315"/>
    </location>
</feature>
<dbReference type="FunFam" id="3.20.20.450:FF:000001">
    <property type="entry name" value="Cyclic di-GMP phosphodiesterase yahA"/>
    <property type="match status" value="1"/>
</dbReference>
<reference evidence="10 11" key="1">
    <citation type="submission" date="2019-07" db="EMBL/GenBank/DDBJ databases">
        <title>Full genome sequence of Luteimonas sp. Gr-4.</title>
        <authorList>
            <person name="Im W.-T."/>
        </authorList>
    </citation>
    <scope>NUCLEOTIDE SEQUENCE [LARGE SCALE GENOMIC DNA]</scope>
    <source>
        <strain evidence="10 11">Gr-4</strain>
    </source>
</reference>
<feature type="domain" description="PAS" evidence="6">
    <location>
        <begin position="189"/>
        <end position="234"/>
    </location>
</feature>
<comment type="catalytic activity">
    <reaction evidence="4">
        <text>3',3'-c-di-GMP + H2O = 5'-phosphoguanylyl(3'-&gt;5')guanosine + H(+)</text>
        <dbReference type="Rhea" id="RHEA:24902"/>
        <dbReference type="ChEBI" id="CHEBI:15377"/>
        <dbReference type="ChEBI" id="CHEBI:15378"/>
        <dbReference type="ChEBI" id="CHEBI:58754"/>
        <dbReference type="ChEBI" id="CHEBI:58805"/>
        <dbReference type="EC" id="3.1.4.52"/>
    </reaction>
    <physiologicalReaction direction="left-to-right" evidence="4">
        <dbReference type="Rhea" id="RHEA:24903"/>
    </physiologicalReaction>
</comment>
<evidence type="ECO:0000259" key="7">
    <source>
        <dbReference type="PROSITE" id="PS50113"/>
    </source>
</evidence>
<dbReference type="OrthoDB" id="197861at2"/>
<dbReference type="FunFam" id="3.30.70.270:FF:000001">
    <property type="entry name" value="Diguanylate cyclase domain protein"/>
    <property type="match status" value="1"/>
</dbReference>
<evidence type="ECO:0000313" key="11">
    <source>
        <dbReference type="Proteomes" id="UP000316584"/>
    </source>
</evidence>
<evidence type="ECO:0000256" key="5">
    <source>
        <dbReference type="SAM" id="Phobius"/>
    </source>
</evidence>
<dbReference type="SMART" id="SM00052">
    <property type="entry name" value="EAL"/>
    <property type="match status" value="1"/>
</dbReference>
<keyword evidence="5" id="KW-0812">Transmembrane</keyword>
<dbReference type="InterPro" id="IPR029787">
    <property type="entry name" value="Nucleotide_cyclase"/>
</dbReference>
<evidence type="ECO:0000256" key="1">
    <source>
        <dbReference type="ARBA" id="ARBA00001946"/>
    </source>
</evidence>
<evidence type="ECO:0000259" key="6">
    <source>
        <dbReference type="PROSITE" id="PS50112"/>
    </source>
</evidence>
<dbReference type="InterPro" id="IPR013655">
    <property type="entry name" value="PAS_fold_3"/>
</dbReference>
<dbReference type="InterPro" id="IPR000014">
    <property type="entry name" value="PAS"/>
</dbReference>
<dbReference type="Gene3D" id="3.30.70.270">
    <property type="match status" value="1"/>
</dbReference>
<dbReference type="InterPro" id="IPR043128">
    <property type="entry name" value="Rev_trsase/Diguanyl_cyclase"/>
</dbReference>
<dbReference type="InterPro" id="IPR001633">
    <property type="entry name" value="EAL_dom"/>
</dbReference>
<dbReference type="EC" id="3.1.4.52" evidence="2"/>
<dbReference type="InterPro" id="IPR000700">
    <property type="entry name" value="PAS-assoc_C"/>
</dbReference>
<feature type="domain" description="EAL" evidence="8">
    <location>
        <begin position="490"/>
        <end position="744"/>
    </location>
</feature>
<evidence type="ECO:0000313" key="10">
    <source>
        <dbReference type="EMBL" id="QDW67068.1"/>
    </source>
</evidence>
<dbReference type="NCBIfam" id="TIGR00229">
    <property type="entry name" value="sensory_box"/>
    <property type="match status" value="1"/>
</dbReference>
<proteinExistence type="predicted"/>
<dbReference type="Gene3D" id="3.30.450.20">
    <property type="entry name" value="PAS domain"/>
    <property type="match status" value="2"/>
</dbReference>
<dbReference type="PROSITE" id="PS50113">
    <property type="entry name" value="PAC"/>
    <property type="match status" value="1"/>
</dbReference>
<dbReference type="SMART" id="SM00091">
    <property type="entry name" value="PAS"/>
    <property type="match status" value="1"/>
</dbReference>
<dbReference type="SUPFAM" id="SSF55785">
    <property type="entry name" value="PYP-like sensor domain (PAS domain)"/>
    <property type="match status" value="2"/>
</dbReference>
<comment type="cofactor">
    <cofactor evidence="1">
        <name>Mg(2+)</name>
        <dbReference type="ChEBI" id="CHEBI:18420"/>
    </cofactor>
</comment>
<dbReference type="Pfam" id="PF13426">
    <property type="entry name" value="PAS_9"/>
    <property type="match status" value="1"/>
</dbReference>
<dbReference type="Pfam" id="PF08447">
    <property type="entry name" value="PAS_3"/>
    <property type="match status" value="1"/>
</dbReference>
<dbReference type="PROSITE" id="PS50887">
    <property type="entry name" value="GGDEF"/>
    <property type="match status" value="1"/>
</dbReference>
<name>A0A518N598_9GAMM</name>
<dbReference type="InterPro" id="IPR000160">
    <property type="entry name" value="GGDEF_dom"/>
</dbReference>